<dbReference type="EMBL" id="LXQA010606606">
    <property type="protein sequence ID" value="MCI61793.1"/>
    <property type="molecule type" value="Genomic_DNA"/>
</dbReference>
<organism evidence="1 2">
    <name type="scientific">Trifolium medium</name>
    <dbReference type="NCBI Taxonomy" id="97028"/>
    <lineage>
        <taxon>Eukaryota</taxon>
        <taxon>Viridiplantae</taxon>
        <taxon>Streptophyta</taxon>
        <taxon>Embryophyta</taxon>
        <taxon>Tracheophyta</taxon>
        <taxon>Spermatophyta</taxon>
        <taxon>Magnoliopsida</taxon>
        <taxon>eudicotyledons</taxon>
        <taxon>Gunneridae</taxon>
        <taxon>Pentapetalae</taxon>
        <taxon>rosids</taxon>
        <taxon>fabids</taxon>
        <taxon>Fabales</taxon>
        <taxon>Fabaceae</taxon>
        <taxon>Papilionoideae</taxon>
        <taxon>50 kb inversion clade</taxon>
        <taxon>NPAAA clade</taxon>
        <taxon>Hologalegina</taxon>
        <taxon>IRL clade</taxon>
        <taxon>Trifolieae</taxon>
        <taxon>Trifolium</taxon>
    </lineage>
</organism>
<proteinExistence type="predicted"/>
<protein>
    <submittedName>
        <fullName evidence="1">Uncharacterized protein</fullName>
    </submittedName>
</protein>
<reference evidence="1 2" key="1">
    <citation type="journal article" date="2018" name="Front. Plant Sci.">
        <title>Red Clover (Trifolium pratense) and Zigzag Clover (T. medium) - A Picture of Genomic Similarities and Differences.</title>
        <authorList>
            <person name="Dluhosova J."/>
            <person name="Istvanek J."/>
            <person name="Nedelnik J."/>
            <person name="Repkova J."/>
        </authorList>
    </citation>
    <scope>NUCLEOTIDE SEQUENCE [LARGE SCALE GENOMIC DNA]</scope>
    <source>
        <strain evidence="2">cv. 10/8</strain>
        <tissue evidence="1">Leaf</tissue>
    </source>
</reference>
<comment type="caution">
    <text evidence="1">The sequence shown here is derived from an EMBL/GenBank/DDBJ whole genome shotgun (WGS) entry which is preliminary data.</text>
</comment>
<sequence length="37" mass="4078">MRSPSRERALLLFAAQNANTAPARCLRSECSNRSLSV</sequence>
<keyword evidence="2" id="KW-1185">Reference proteome</keyword>
<dbReference type="Proteomes" id="UP000265520">
    <property type="component" value="Unassembled WGS sequence"/>
</dbReference>
<evidence type="ECO:0000313" key="2">
    <source>
        <dbReference type="Proteomes" id="UP000265520"/>
    </source>
</evidence>
<evidence type="ECO:0000313" key="1">
    <source>
        <dbReference type="EMBL" id="MCI61793.1"/>
    </source>
</evidence>
<dbReference type="AlphaFoldDB" id="A0A392TKX5"/>
<name>A0A392TKX5_9FABA</name>
<accession>A0A392TKX5</accession>